<evidence type="ECO:0000313" key="1">
    <source>
        <dbReference type="EMBL" id="CAF0987417.1"/>
    </source>
</evidence>
<accession>A0A8S2DK95</accession>
<gene>
    <name evidence="1" type="ORF">OVA965_LOCUS13898</name>
    <name evidence="2" type="ORF">TMI583_LOCUS13901</name>
</gene>
<dbReference type="Proteomes" id="UP000682733">
    <property type="component" value="Unassembled WGS sequence"/>
</dbReference>
<protein>
    <submittedName>
        <fullName evidence="1">Uncharacterized protein</fullName>
    </submittedName>
</protein>
<comment type="caution">
    <text evidence="1">The sequence shown here is derived from an EMBL/GenBank/DDBJ whole genome shotgun (WGS) entry which is preliminary data.</text>
</comment>
<name>A0A8S2DK95_9BILA</name>
<dbReference type="AlphaFoldDB" id="A0A8S2DK95"/>
<dbReference type="EMBL" id="CAJNOK010005897">
    <property type="protein sequence ID" value="CAF0987417.1"/>
    <property type="molecule type" value="Genomic_DNA"/>
</dbReference>
<dbReference type="Proteomes" id="UP000677228">
    <property type="component" value="Unassembled WGS sequence"/>
</dbReference>
<organism evidence="1 3">
    <name type="scientific">Didymodactylos carnosus</name>
    <dbReference type="NCBI Taxonomy" id="1234261"/>
    <lineage>
        <taxon>Eukaryota</taxon>
        <taxon>Metazoa</taxon>
        <taxon>Spiralia</taxon>
        <taxon>Gnathifera</taxon>
        <taxon>Rotifera</taxon>
        <taxon>Eurotatoria</taxon>
        <taxon>Bdelloidea</taxon>
        <taxon>Philodinida</taxon>
        <taxon>Philodinidae</taxon>
        <taxon>Didymodactylos</taxon>
    </lineage>
</organism>
<evidence type="ECO:0000313" key="3">
    <source>
        <dbReference type="Proteomes" id="UP000677228"/>
    </source>
</evidence>
<proteinExistence type="predicted"/>
<evidence type="ECO:0000313" key="2">
    <source>
        <dbReference type="EMBL" id="CAF3757658.1"/>
    </source>
</evidence>
<reference evidence="1" key="1">
    <citation type="submission" date="2021-02" db="EMBL/GenBank/DDBJ databases">
        <authorList>
            <person name="Nowell W R."/>
        </authorList>
    </citation>
    <scope>NUCLEOTIDE SEQUENCE</scope>
</reference>
<sequence>MAWLQNSDPSSKFYYSSDFRRNCPSSLSFACADDVARHQFDCQLAAAAARYSRGPYYSDSTTNQYARNLASRDNFYYYGSSTSNYGHDRTSVNKVLQSAYSGNRAVLTPHEAAHIRAGGQWLADHKRDFSRGFINSAASNLYANVYDQNGHKVVDGRTLRY</sequence>
<dbReference type="EMBL" id="CAJOBA010005904">
    <property type="protein sequence ID" value="CAF3757658.1"/>
    <property type="molecule type" value="Genomic_DNA"/>
</dbReference>